<keyword evidence="2" id="KW-1185">Reference proteome</keyword>
<organism evidence="1 2">
    <name type="scientific">Seinonella peptonophila</name>
    <dbReference type="NCBI Taxonomy" id="112248"/>
    <lineage>
        <taxon>Bacteria</taxon>
        <taxon>Bacillati</taxon>
        <taxon>Bacillota</taxon>
        <taxon>Bacilli</taxon>
        <taxon>Bacillales</taxon>
        <taxon>Thermoactinomycetaceae</taxon>
        <taxon>Seinonella</taxon>
    </lineage>
</organism>
<sequence length="168" mass="19358">MQISLDTFVQLQDRPLTLRDRLLLPELNNEIRSLVRMKPVHVHVEISRTGSHQFRLQVRQSAEATFVCSRCLEEFDLPIELTWAETFTDLPVVDAEGVEVYPIGEALHLEPWVREAFLLQIPFVPICRDTCRGLCPSCGINRNKGICQCNTEHIDPRLAKLQEFKFDS</sequence>
<evidence type="ECO:0000313" key="2">
    <source>
        <dbReference type="Proteomes" id="UP000184476"/>
    </source>
</evidence>
<dbReference type="InterPro" id="IPR003772">
    <property type="entry name" value="YceD"/>
</dbReference>
<evidence type="ECO:0008006" key="3">
    <source>
        <dbReference type="Google" id="ProtNLM"/>
    </source>
</evidence>
<dbReference type="RefSeq" id="WP_073152974.1">
    <property type="nucleotide sequence ID" value="NZ_FQVL01000002.1"/>
</dbReference>
<dbReference type="Proteomes" id="UP000184476">
    <property type="component" value="Unassembled WGS sequence"/>
</dbReference>
<accession>A0A1M4UTW9</accession>
<dbReference type="EMBL" id="FQVL01000002">
    <property type="protein sequence ID" value="SHE60162.1"/>
    <property type="molecule type" value="Genomic_DNA"/>
</dbReference>
<reference evidence="1 2" key="1">
    <citation type="submission" date="2016-11" db="EMBL/GenBank/DDBJ databases">
        <authorList>
            <person name="Jaros S."/>
            <person name="Januszkiewicz K."/>
            <person name="Wedrychowicz H."/>
        </authorList>
    </citation>
    <scope>NUCLEOTIDE SEQUENCE [LARGE SCALE GENOMIC DNA]</scope>
    <source>
        <strain evidence="1 2">DSM 44666</strain>
    </source>
</reference>
<protein>
    <recommendedName>
        <fullName evidence="3">DUF177 domain-containing protein</fullName>
    </recommendedName>
</protein>
<dbReference type="PANTHER" id="PTHR34374">
    <property type="entry name" value="LARGE RIBOSOMAL RNA SUBUNIT ACCUMULATION PROTEIN YCED HOMOLOG 1, CHLOROPLASTIC"/>
    <property type="match status" value="1"/>
</dbReference>
<dbReference type="AlphaFoldDB" id="A0A1M4UTW9"/>
<dbReference type="STRING" id="112248.SAMN05444392_10225"/>
<dbReference type="Pfam" id="PF02620">
    <property type="entry name" value="YceD"/>
    <property type="match status" value="1"/>
</dbReference>
<name>A0A1M4UTW9_9BACL</name>
<dbReference type="PANTHER" id="PTHR34374:SF1">
    <property type="entry name" value="LARGE RIBOSOMAL RNA SUBUNIT ACCUMULATION PROTEIN YCED HOMOLOG 1, CHLOROPLASTIC"/>
    <property type="match status" value="1"/>
</dbReference>
<proteinExistence type="predicted"/>
<gene>
    <name evidence="1" type="ORF">SAMN05444392_10225</name>
</gene>
<evidence type="ECO:0000313" key="1">
    <source>
        <dbReference type="EMBL" id="SHE60162.1"/>
    </source>
</evidence>
<dbReference type="OrthoDB" id="9790372at2"/>